<sequence>MVITISREYGSGGSEIGHKVAELLGIPCYDKTVAELTAELAGFPVETIRESEDKTSMGLDYSGYIYGYGLFSTNHFLPIYDRIFIAQSKAIVDLSRRGNCVIVGRCAAEVLAKQGIPCLNVFIHAPLDERVARLRTRHDITEADARRFIRKNDKARANYHKKYAYTKWGDTRNYHMTISSSLGIDKVARIIAETVK</sequence>
<dbReference type="EMBL" id="DXHS01000070">
    <property type="protein sequence ID" value="HIW02563.1"/>
    <property type="molecule type" value="Genomic_DNA"/>
</dbReference>
<evidence type="ECO:0000313" key="1">
    <source>
        <dbReference type="EMBL" id="HIW02563.1"/>
    </source>
</evidence>
<dbReference type="SUPFAM" id="SSF52540">
    <property type="entry name" value="P-loop containing nucleoside triphosphate hydrolases"/>
    <property type="match status" value="1"/>
</dbReference>
<dbReference type="Gene3D" id="3.40.50.300">
    <property type="entry name" value="P-loop containing nucleotide triphosphate hydrolases"/>
    <property type="match status" value="1"/>
</dbReference>
<dbReference type="GO" id="GO:0016301">
    <property type="term" value="F:kinase activity"/>
    <property type="evidence" value="ECO:0007669"/>
    <property type="project" value="UniProtKB-KW"/>
</dbReference>
<keyword evidence="1" id="KW-0808">Transferase</keyword>
<dbReference type="InterPro" id="IPR027417">
    <property type="entry name" value="P-loop_NTPase"/>
</dbReference>
<protein>
    <submittedName>
        <fullName evidence="1">Cytidylate kinase-like family protein</fullName>
    </submittedName>
</protein>
<accession>A0A9D1Q1N8</accession>
<dbReference type="AlphaFoldDB" id="A0A9D1Q1N8"/>
<comment type="caution">
    <text evidence="1">The sequence shown here is derived from an EMBL/GenBank/DDBJ whole genome shotgun (WGS) entry which is preliminary data.</text>
</comment>
<keyword evidence="1" id="KW-0418">Kinase</keyword>
<name>A0A9D1Q1N8_9FIRM</name>
<organism evidence="1 2">
    <name type="scientific">Candidatus Protoclostridium stercorigallinarum</name>
    <dbReference type="NCBI Taxonomy" id="2838741"/>
    <lineage>
        <taxon>Bacteria</taxon>
        <taxon>Bacillati</taxon>
        <taxon>Bacillota</taxon>
        <taxon>Clostridia</taxon>
        <taxon>Candidatus Protoclostridium</taxon>
    </lineage>
</organism>
<dbReference type="Pfam" id="PF13189">
    <property type="entry name" value="Cytidylate_kin2"/>
    <property type="match status" value="1"/>
</dbReference>
<reference evidence="1" key="1">
    <citation type="journal article" date="2021" name="PeerJ">
        <title>Extensive microbial diversity within the chicken gut microbiome revealed by metagenomics and culture.</title>
        <authorList>
            <person name="Gilroy R."/>
            <person name="Ravi A."/>
            <person name="Getino M."/>
            <person name="Pursley I."/>
            <person name="Horton D.L."/>
            <person name="Alikhan N.F."/>
            <person name="Baker D."/>
            <person name="Gharbi K."/>
            <person name="Hall N."/>
            <person name="Watson M."/>
            <person name="Adriaenssens E.M."/>
            <person name="Foster-Nyarko E."/>
            <person name="Jarju S."/>
            <person name="Secka A."/>
            <person name="Antonio M."/>
            <person name="Oren A."/>
            <person name="Chaudhuri R.R."/>
            <person name="La Ragione R."/>
            <person name="Hildebrand F."/>
            <person name="Pallen M.J."/>
        </authorList>
    </citation>
    <scope>NUCLEOTIDE SEQUENCE</scope>
    <source>
        <strain evidence="1">12435</strain>
    </source>
</reference>
<dbReference type="Proteomes" id="UP000823990">
    <property type="component" value="Unassembled WGS sequence"/>
</dbReference>
<proteinExistence type="predicted"/>
<gene>
    <name evidence="1" type="ORF">H9892_04415</name>
</gene>
<reference evidence="1" key="2">
    <citation type="submission" date="2021-04" db="EMBL/GenBank/DDBJ databases">
        <authorList>
            <person name="Gilroy R."/>
        </authorList>
    </citation>
    <scope>NUCLEOTIDE SEQUENCE</scope>
    <source>
        <strain evidence="1">12435</strain>
    </source>
</reference>
<evidence type="ECO:0000313" key="2">
    <source>
        <dbReference type="Proteomes" id="UP000823990"/>
    </source>
</evidence>